<sequence>MERPADLTLLLTRAERLVARRLKAVLDPMGFSTDAWRVLALLADGGGHTMSEISEQAFLPPATLTKLVDQLTEHNLVYRRIDPVDRRRIRAYLTPRGKDTHARIAREIDADWADVPLADADLLAALLKRVIAADSVIKASFKS</sequence>
<dbReference type="SUPFAM" id="SSF46785">
    <property type="entry name" value="Winged helix' DNA-binding domain"/>
    <property type="match status" value="1"/>
</dbReference>
<dbReference type="PROSITE" id="PS50995">
    <property type="entry name" value="HTH_MARR_2"/>
    <property type="match status" value="1"/>
</dbReference>
<feature type="domain" description="HTH marR-type" evidence="4">
    <location>
        <begin position="4"/>
        <end position="132"/>
    </location>
</feature>
<evidence type="ECO:0000259" key="4">
    <source>
        <dbReference type="PROSITE" id="PS50995"/>
    </source>
</evidence>
<evidence type="ECO:0000256" key="1">
    <source>
        <dbReference type="ARBA" id="ARBA00023015"/>
    </source>
</evidence>
<dbReference type="PANTHER" id="PTHR33164:SF64">
    <property type="entry name" value="TRANSCRIPTIONAL REGULATOR SLYA"/>
    <property type="match status" value="1"/>
</dbReference>
<evidence type="ECO:0000313" key="5">
    <source>
        <dbReference type="EMBL" id="GLI02010.1"/>
    </source>
</evidence>
<evidence type="ECO:0000313" key="6">
    <source>
        <dbReference type="Proteomes" id="UP001144280"/>
    </source>
</evidence>
<dbReference type="SMART" id="SM00347">
    <property type="entry name" value="HTH_MARR"/>
    <property type="match status" value="1"/>
</dbReference>
<dbReference type="PANTHER" id="PTHR33164">
    <property type="entry name" value="TRANSCRIPTIONAL REGULATOR, MARR FAMILY"/>
    <property type="match status" value="1"/>
</dbReference>
<evidence type="ECO:0000256" key="3">
    <source>
        <dbReference type="ARBA" id="ARBA00023163"/>
    </source>
</evidence>
<name>A0ABQ5R5N2_9ACTN</name>
<dbReference type="RefSeq" id="WP_281903476.1">
    <property type="nucleotide sequence ID" value="NZ_BSDI01000052.1"/>
</dbReference>
<accession>A0ABQ5R5N2</accession>
<dbReference type="InterPro" id="IPR039422">
    <property type="entry name" value="MarR/SlyA-like"/>
</dbReference>
<keyword evidence="3" id="KW-0804">Transcription</keyword>
<dbReference type="InterPro" id="IPR036388">
    <property type="entry name" value="WH-like_DNA-bd_sf"/>
</dbReference>
<reference evidence="5" key="1">
    <citation type="submission" date="2022-12" db="EMBL/GenBank/DDBJ databases">
        <title>New Phytohabitans aurantiacus sp. RD004123 nov., an actinomycete isolated from soil.</title>
        <authorList>
            <person name="Triningsih D.W."/>
            <person name="Harunari E."/>
            <person name="Igarashi Y."/>
        </authorList>
    </citation>
    <scope>NUCLEOTIDE SEQUENCE</scope>
    <source>
        <strain evidence="5">RD004123</strain>
    </source>
</reference>
<gene>
    <name evidence="5" type="ORF">Pa4123_72870</name>
</gene>
<dbReference type="EMBL" id="BSDI01000052">
    <property type="protein sequence ID" value="GLI02010.1"/>
    <property type="molecule type" value="Genomic_DNA"/>
</dbReference>
<evidence type="ECO:0000256" key="2">
    <source>
        <dbReference type="ARBA" id="ARBA00023125"/>
    </source>
</evidence>
<dbReference type="InterPro" id="IPR036390">
    <property type="entry name" value="WH_DNA-bd_sf"/>
</dbReference>
<dbReference type="InterPro" id="IPR000835">
    <property type="entry name" value="HTH_MarR-typ"/>
</dbReference>
<dbReference type="Gene3D" id="1.10.10.10">
    <property type="entry name" value="Winged helix-like DNA-binding domain superfamily/Winged helix DNA-binding domain"/>
    <property type="match status" value="1"/>
</dbReference>
<comment type="caution">
    <text evidence="5">The sequence shown here is derived from an EMBL/GenBank/DDBJ whole genome shotgun (WGS) entry which is preliminary data.</text>
</comment>
<keyword evidence="6" id="KW-1185">Reference proteome</keyword>
<organism evidence="5 6">
    <name type="scientific">Phytohabitans aurantiacus</name>
    <dbReference type="NCBI Taxonomy" id="3016789"/>
    <lineage>
        <taxon>Bacteria</taxon>
        <taxon>Bacillati</taxon>
        <taxon>Actinomycetota</taxon>
        <taxon>Actinomycetes</taxon>
        <taxon>Micromonosporales</taxon>
        <taxon>Micromonosporaceae</taxon>
    </lineage>
</organism>
<protein>
    <recommendedName>
        <fullName evidence="4">HTH marR-type domain-containing protein</fullName>
    </recommendedName>
</protein>
<keyword evidence="1" id="KW-0805">Transcription regulation</keyword>
<proteinExistence type="predicted"/>
<keyword evidence="2" id="KW-0238">DNA-binding</keyword>
<dbReference type="Pfam" id="PF12802">
    <property type="entry name" value="MarR_2"/>
    <property type="match status" value="1"/>
</dbReference>
<dbReference type="Proteomes" id="UP001144280">
    <property type="component" value="Unassembled WGS sequence"/>
</dbReference>